<dbReference type="AlphaFoldDB" id="A0A3E0VUZ1"/>
<dbReference type="GO" id="GO:0090729">
    <property type="term" value="F:toxin activity"/>
    <property type="evidence" value="ECO:0007669"/>
    <property type="project" value="UniProtKB-KW"/>
</dbReference>
<keyword evidence="4 8" id="KW-0479">Metal-binding</keyword>
<dbReference type="InterPro" id="IPR029060">
    <property type="entry name" value="PIN-like_dom_sf"/>
</dbReference>
<dbReference type="PANTHER" id="PTHR33653">
    <property type="entry name" value="RIBONUCLEASE VAPC2"/>
    <property type="match status" value="1"/>
</dbReference>
<dbReference type="CDD" id="cd18731">
    <property type="entry name" value="PIN_NgFitB-like"/>
    <property type="match status" value="1"/>
</dbReference>
<name>A0A3E0VUZ1_9MICO</name>
<comment type="similarity">
    <text evidence="7 8">Belongs to the PINc/VapC protein family.</text>
</comment>
<evidence type="ECO:0000256" key="2">
    <source>
        <dbReference type="ARBA" id="ARBA00022649"/>
    </source>
</evidence>
<comment type="caution">
    <text evidence="10">The sequence shown here is derived from an EMBL/GenBank/DDBJ whole genome shotgun (WGS) entry which is preliminary data.</text>
</comment>
<reference evidence="10 11" key="1">
    <citation type="submission" date="2017-04" db="EMBL/GenBank/DDBJ databases">
        <title>Comparative genome analysis of Subtercola boreus.</title>
        <authorList>
            <person name="Cho Y.-J."/>
            <person name="Cho A."/>
            <person name="Kim O.-S."/>
            <person name="Lee J.-I."/>
        </authorList>
    </citation>
    <scope>NUCLEOTIDE SEQUENCE [LARGE SCALE GENOMIC DNA]</scope>
    <source>
        <strain evidence="10 11">P27444</strain>
    </source>
</reference>
<evidence type="ECO:0000256" key="8">
    <source>
        <dbReference type="HAMAP-Rule" id="MF_00265"/>
    </source>
</evidence>
<dbReference type="EC" id="3.1.-.-" evidence="8"/>
<dbReference type="EMBL" id="NBXA01000015">
    <property type="protein sequence ID" value="RFA13894.1"/>
    <property type="molecule type" value="Genomic_DNA"/>
</dbReference>
<evidence type="ECO:0000256" key="4">
    <source>
        <dbReference type="ARBA" id="ARBA00022723"/>
    </source>
</evidence>
<keyword evidence="2 8" id="KW-1277">Toxin-antitoxin system</keyword>
<protein>
    <recommendedName>
        <fullName evidence="8">Ribonuclease VapC</fullName>
        <shortName evidence="8">RNase VapC</shortName>
        <ecNumber evidence="8">3.1.-.-</ecNumber>
    </recommendedName>
    <alternativeName>
        <fullName evidence="8">Toxin VapC</fullName>
    </alternativeName>
</protein>
<dbReference type="PANTHER" id="PTHR33653:SF1">
    <property type="entry name" value="RIBONUCLEASE VAPC2"/>
    <property type="match status" value="1"/>
</dbReference>
<dbReference type="OrthoDB" id="9804823at2"/>
<keyword evidence="8" id="KW-0800">Toxin</keyword>
<dbReference type="GO" id="GO:0016787">
    <property type="term" value="F:hydrolase activity"/>
    <property type="evidence" value="ECO:0007669"/>
    <property type="project" value="UniProtKB-KW"/>
</dbReference>
<dbReference type="SUPFAM" id="SSF88723">
    <property type="entry name" value="PIN domain-like"/>
    <property type="match status" value="1"/>
</dbReference>
<dbReference type="GO" id="GO:0000287">
    <property type="term" value="F:magnesium ion binding"/>
    <property type="evidence" value="ECO:0007669"/>
    <property type="project" value="UniProtKB-UniRule"/>
</dbReference>
<dbReference type="Proteomes" id="UP000256709">
    <property type="component" value="Unassembled WGS sequence"/>
</dbReference>
<accession>A0A3E0VUZ1</accession>
<dbReference type="InterPro" id="IPR002716">
    <property type="entry name" value="PIN_dom"/>
</dbReference>
<dbReference type="Pfam" id="PF01850">
    <property type="entry name" value="PIN"/>
    <property type="match status" value="1"/>
</dbReference>
<proteinExistence type="inferred from homology"/>
<dbReference type="GO" id="GO:0004540">
    <property type="term" value="F:RNA nuclease activity"/>
    <property type="evidence" value="ECO:0007669"/>
    <property type="project" value="InterPro"/>
</dbReference>
<gene>
    <name evidence="8" type="primary">vapC</name>
    <name evidence="10" type="ORF">B7R21_07470</name>
</gene>
<sequence length="138" mass="14837">MIVLDTNVLSEPLRSSPDRAVVAWLREAAGNANITSISVAELLVGARSLPPGRRRNALMAAIEGVVDDFGEEILAYDVRAARAYAAMHERRVGMGRPLSVEDGMIAAICFVSGASLATRNTKDFVGLDIDLIDPWDRG</sequence>
<dbReference type="Gene3D" id="3.40.50.1010">
    <property type="entry name" value="5'-nuclease"/>
    <property type="match status" value="1"/>
</dbReference>
<dbReference type="InterPro" id="IPR050556">
    <property type="entry name" value="Type_II_TA_system_RNase"/>
</dbReference>
<evidence type="ECO:0000256" key="5">
    <source>
        <dbReference type="ARBA" id="ARBA00022801"/>
    </source>
</evidence>
<feature type="binding site" evidence="8">
    <location>
        <position position="5"/>
    </location>
    <ligand>
        <name>Mg(2+)</name>
        <dbReference type="ChEBI" id="CHEBI:18420"/>
    </ligand>
</feature>
<evidence type="ECO:0000256" key="6">
    <source>
        <dbReference type="ARBA" id="ARBA00022842"/>
    </source>
</evidence>
<evidence type="ECO:0000256" key="7">
    <source>
        <dbReference type="ARBA" id="ARBA00038093"/>
    </source>
</evidence>
<dbReference type="RefSeq" id="WP_116282614.1">
    <property type="nucleotide sequence ID" value="NZ_NBXA01000015.1"/>
</dbReference>
<comment type="function">
    <text evidence="8">Toxic component of a toxin-antitoxin (TA) system. An RNase.</text>
</comment>
<keyword evidence="3 8" id="KW-0540">Nuclease</keyword>
<evidence type="ECO:0000256" key="3">
    <source>
        <dbReference type="ARBA" id="ARBA00022722"/>
    </source>
</evidence>
<evidence type="ECO:0000313" key="11">
    <source>
        <dbReference type="Proteomes" id="UP000256709"/>
    </source>
</evidence>
<feature type="domain" description="PIN" evidence="9">
    <location>
        <begin position="2"/>
        <end position="122"/>
    </location>
</feature>
<dbReference type="InterPro" id="IPR022907">
    <property type="entry name" value="VapC_family"/>
</dbReference>
<evidence type="ECO:0000313" key="10">
    <source>
        <dbReference type="EMBL" id="RFA13894.1"/>
    </source>
</evidence>
<comment type="cofactor">
    <cofactor evidence="1 8">
        <name>Mg(2+)</name>
        <dbReference type="ChEBI" id="CHEBI:18420"/>
    </cofactor>
</comment>
<keyword evidence="5 8" id="KW-0378">Hydrolase</keyword>
<keyword evidence="6 8" id="KW-0460">Magnesium</keyword>
<evidence type="ECO:0000256" key="1">
    <source>
        <dbReference type="ARBA" id="ARBA00001946"/>
    </source>
</evidence>
<organism evidence="10 11">
    <name type="scientific">Subtercola boreus</name>
    <dbReference type="NCBI Taxonomy" id="120213"/>
    <lineage>
        <taxon>Bacteria</taxon>
        <taxon>Bacillati</taxon>
        <taxon>Actinomycetota</taxon>
        <taxon>Actinomycetes</taxon>
        <taxon>Micrococcales</taxon>
        <taxon>Microbacteriaceae</taxon>
        <taxon>Subtercola</taxon>
    </lineage>
</organism>
<feature type="binding site" evidence="8">
    <location>
        <position position="102"/>
    </location>
    <ligand>
        <name>Mg(2+)</name>
        <dbReference type="ChEBI" id="CHEBI:18420"/>
    </ligand>
</feature>
<dbReference type="HAMAP" id="MF_00265">
    <property type="entry name" value="VapC_Nob1"/>
    <property type="match status" value="1"/>
</dbReference>
<evidence type="ECO:0000259" key="9">
    <source>
        <dbReference type="Pfam" id="PF01850"/>
    </source>
</evidence>